<gene>
    <name evidence="2" type="ORF">BGI27_09940</name>
    <name evidence="3" type="ORF">CGU29_09020</name>
</gene>
<reference evidence="3 4" key="2">
    <citation type="submission" date="2017-07" db="EMBL/GenBank/DDBJ databases">
        <title>Candidatus Dactylopiibacterium carminicum, a nitrogen-fixing symbiont of the cochineal insect Dactylopius coccus and Dactylopius opuntiae (Hemiptera: Coccoidea: Dactylopiidae).</title>
        <authorList>
            <person name="Vera A."/>
        </authorList>
    </citation>
    <scope>NUCLEOTIDE SEQUENCE [LARGE SCALE GENOMIC DNA]</scope>
    <source>
        <strain evidence="3 4">NFDCM</strain>
    </source>
</reference>
<dbReference type="InterPro" id="IPR016181">
    <property type="entry name" value="Acyl_CoA_acyltransferase"/>
</dbReference>
<dbReference type="Proteomes" id="UP000623509">
    <property type="component" value="Unassembled WGS sequence"/>
</dbReference>
<dbReference type="Pfam" id="PF00583">
    <property type="entry name" value="Acetyltransf_1"/>
    <property type="match status" value="1"/>
</dbReference>
<sequence length="150" mass="16850">MAADYRLVDVCDAEGRIVESGWLSRAEPVHRQLRPDLDVDYVGKLTRIFRDGGRMTLAVQGDVVIGLAVWRSFEDTANGIKFYVDDLVTDETRRSGGAGHALIEALGYKARALGATRIDLDSGVQRFRAHAFYFREGFFILSHNFKKQLV</sequence>
<dbReference type="EMBL" id="MDUX01000029">
    <property type="protein sequence ID" value="KAF7599061.1"/>
    <property type="molecule type" value="Genomic_DNA"/>
</dbReference>
<dbReference type="SUPFAM" id="SSF55729">
    <property type="entry name" value="Acyl-CoA N-acyltransferases (Nat)"/>
    <property type="match status" value="1"/>
</dbReference>
<protein>
    <submittedName>
        <fullName evidence="2 3">N-acetyltransferase</fullName>
    </submittedName>
</protein>
<evidence type="ECO:0000313" key="5">
    <source>
        <dbReference type="Proteomes" id="UP000623509"/>
    </source>
</evidence>
<dbReference type="EMBL" id="NMRN01000023">
    <property type="protein sequence ID" value="PAS93088.1"/>
    <property type="molecule type" value="Genomic_DNA"/>
</dbReference>
<evidence type="ECO:0000259" key="1">
    <source>
        <dbReference type="PROSITE" id="PS51186"/>
    </source>
</evidence>
<reference evidence="2 5" key="1">
    <citation type="submission" date="2016-08" db="EMBL/GenBank/DDBJ databases">
        <title>Candidatus Dactylopiibacterium carminicum genome sequence.</title>
        <authorList>
            <person name="Ramirez-Puebla S.T."/>
            <person name="Ormeno-Orrillo E."/>
            <person name="Vera-Ponce De Leon A."/>
            <person name="Luis L."/>
            <person name="Sanchez-Flores A."/>
            <person name="Monica R."/>
            <person name="Martinez-Romero E."/>
        </authorList>
    </citation>
    <scope>NUCLEOTIDE SEQUENCE [LARGE SCALE GENOMIC DNA]</scope>
    <source>
        <strain evidence="2">END1</strain>
    </source>
</reference>
<accession>A0A272ESM6</accession>
<feature type="domain" description="N-acetyltransferase" evidence="1">
    <location>
        <begin position="13"/>
        <end position="150"/>
    </location>
</feature>
<evidence type="ECO:0000313" key="2">
    <source>
        <dbReference type="EMBL" id="KAF7599061.1"/>
    </source>
</evidence>
<dbReference type="Gene3D" id="3.40.630.30">
    <property type="match status" value="1"/>
</dbReference>
<name>A0A272ESM6_9RHOO</name>
<dbReference type="PROSITE" id="PS51186">
    <property type="entry name" value="GNAT"/>
    <property type="match status" value="1"/>
</dbReference>
<keyword evidence="5" id="KW-1185">Reference proteome</keyword>
<dbReference type="CDD" id="cd04301">
    <property type="entry name" value="NAT_SF"/>
    <property type="match status" value="1"/>
</dbReference>
<dbReference type="GO" id="GO:0016747">
    <property type="term" value="F:acyltransferase activity, transferring groups other than amino-acyl groups"/>
    <property type="evidence" value="ECO:0007669"/>
    <property type="project" value="InterPro"/>
</dbReference>
<dbReference type="AlphaFoldDB" id="A0A272ESM6"/>
<organism evidence="3 4">
    <name type="scientific">Candidatus Dactylopiibacterium carminicum</name>
    <dbReference type="NCBI Taxonomy" id="857335"/>
    <lineage>
        <taxon>Bacteria</taxon>
        <taxon>Pseudomonadati</taxon>
        <taxon>Pseudomonadota</taxon>
        <taxon>Betaproteobacteria</taxon>
        <taxon>Rhodocyclales</taxon>
        <taxon>Rhodocyclaceae</taxon>
        <taxon>Candidatus Dactylopiibacterium</taxon>
    </lineage>
</organism>
<dbReference type="InterPro" id="IPR000182">
    <property type="entry name" value="GNAT_dom"/>
</dbReference>
<comment type="caution">
    <text evidence="3">The sequence shown here is derived from an EMBL/GenBank/DDBJ whole genome shotgun (WGS) entry which is preliminary data.</text>
</comment>
<evidence type="ECO:0000313" key="4">
    <source>
        <dbReference type="Proteomes" id="UP000216107"/>
    </source>
</evidence>
<dbReference type="OrthoDB" id="9805924at2"/>
<evidence type="ECO:0000313" key="3">
    <source>
        <dbReference type="EMBL" id="PAS93088.1"/>
    </source>
</evidence>
<dbReference type="Proteomes" id="UP000216107">
    <property type="component" value="Unassembled WGS sequence"/>
</dbReference>
<keyword evidence="3" id="KW-0808">Transferase</keyword>
<proteinExistence type="predicted"/>
<dbReference type="RefSeq" id="WP_095524731.1">
    <property type="nucleotide sequence ID" value="NZ_MDUX01000029.1"/>
</dbReference>